<feature type="region of interest" description="Disordered" evidence="1">
    <location>
        <begin position="475"/>
        <end position="548"/>
    </location>
</feature>
<feature type="region of interest" description="Disordered" evidence="1">
    <location>
        <begin position="338"/>
        <end position="357"/>
    </location>
</feature>
<proteinExistence type="predicted"/>
<dbReference type="Gene3D" id="3.40.50.1000">
    <property type="entry name" value="HAD superfamily/HAD-like"/>
    <property type="match status" value="2"/>
</dbReference>
<organism evidence="2 4">
    <name type="scientific">Volvox reticuliferus</name>
    <dbReference type="NCBI Taxonomy" id="1737510"/>
    <lineage>
        <taxon>Eukaryota</taxon>
        <taxon>Viridiplantae</taxon>
        <taxon>Chlorophyta</taxon>
        <taxon>core chlorophytes</taxon>
        <taxon>Chlorophyceae</taxon>
        <taxon>CS clade</taxon>
        <taxon>Chlamydomonadales</taxon>
        <taxon>Volvocaceae</taxon>
        <taxon>Volvox</taxon>
    </lineage>
</organism>
<keyword evidence="4" id="KW-1185">Reference proteome</keyword>
<dbReference type="AlphaFoldDB" id="A0A8J4FYW3"/>
<dbReference type="EMBL" id="BNCP01000052">
    <property type="protein sequence ID" value="GIL89827.1"/>
    <property type="molecule type" value="Genomic_DNA"/>
</dbReference>
<gene>
    <name evidence="2" type="ORF">Vretifemale_17527</name>
    <name evidence="3" type="ORF">Vretimale_16482</name>
</gene>
<dbReference type="InterPro" id="IPR036412">
    <property type="entry name" value="HAD-like_sf"/>
</dbReference>
<dbReference type="InterPro" id="IPR016965">
    <property type="entry name" value="Pase_PHOSPHO-typ"/>
</dbReference>
<accession>A0A8J4FYW3</accession>
<feature type="region of interest" description="Disordered" evidence="1">
    <location>
        <begin position="156"/>
        <end position="177"/>
    </location>
</feature>
<feature type="region of interest" description="Disordered" evidence="1">
    <location>
        <begin position="229"/>
        <end position="262"/>
    </location>
</feature>
<dbReference type="PANTHER" id="PTHR20889:SF12">
    <property type="entry name" value="LP01149P"/>
    <property type="match status" value="1"/>
</dbReference>
<dbReference type="OrthoDB" id="10267182at2759"/>
<protein>
    <recommendedName>
        <fullName evidence="5">Phosphatase</fullName>
    </recommendedName>
</protein>
<feature type="compositionally biased region" description="Acidic residues" evidence="1">
    <location>
        <begin position="231"/>
        <end position="241"/>
    </location>
</feature>
<evidence type="ECO:0000313" key="3">
    <source>
        <dbReference type="EMBL" id="GIM13429.1"/>
    </source>
</evidence>
<name>A0A8J4FYW3_9CHLO</name>
<dbReference type="InterPro" id="IPR023214">
    <property type="entry name" value="HAD_sf"/>
</dbReference>
<evidence type="ECO:0000256" key="1">
    <source>
        <dbReference type="SAM" id="MobiDB-lite"/>
    </source>
</evidence>
<feature type="compositionally biased region" description="Polar residues" evidence="1">
    <location>
        <begin position="498"/>
        <end position="513"/>
    </location>
</feature>
<dbReference type="Proteomes" id="UP000747110">
    <property type="component" value="Unassembled WGS sequence"/>
</dbReference>
<evidence type="ECO:0000313" key="2">
    <source>
        <dbReference type="EMBL" id="GIL89827.1"/>
    </source>
</evidence>
<dbReference type="SUPFAM" id="SSF56784">
    <property type="entry name" value="HAD-like"/>
    <property type="match status" value="2"/>
</dbReference>
<dbReference type="GO" id="GO:0016791">
    <property type="term" value="F:phosphatase activity"/>
    <property type="evidence" value="ECO:0007669"/>
    <property type="project" value="InterPro"/>
</dbReference>
<sequence length="601" mass="63194">MQRHISEYMLIHCTAQTKRLIAWPRVRRRQTGPRPAKVTMASTGTSTSPTGMLPRLWVFDFDWTVVDENSDTWIHRCAPGGSLAPAVKNSYVPPDWVGYMNRVLVFLAQNGVTADDLRAQLQVIPWTPGMRQLLEAIADSTTTASDVAQQQAVATGTGASTAGATTGTTTTVSGAPVSSATAELAVTSTADDSVAGACARNGLGSPDVATVPVDVAATLQLPARGSPLAAFEEEEEEEEGDGQERKQQEGEGGGECGSYSAAAAAATGTTRAQLREPQHAVILSDANSLFIPWILDGGGGAIATTTAACNGTAAGGEAIGTYAAPGCTAKKAIMRETEREGATTWSSTGEEAAPHRQRPLSSAFLGIHTNPAAVDPVTGAVHVSPYHGVDPGSVAPPHSCPRCHPNLCKRSALRRLLDEQATRGVSYRQVVYVGDGRNDLCPCLALRRNDVVMPRIGFALHTLLLVPCNLKSDSTTAGLEGSATNTNDTERRDAEEANNANCKKSHSDATQSEGWGDDHVYGTASGPTSGSMQAARRQHGAVAPPSVVSAGGVDERLQAACVPWADAYDILRWVYEQEAAQDSSDKEDRNDLATQARTLAL</sequence>
<feature type="compositionally biased region" description="Polar residues" evidence="1">
    <location>
        <begin position="475"/>
        <end position="487"/>
    </location>
</feature>
<reference evidence="2" key="1">
    <citation type="journal article" date="2021" name="Proc. Natl. Acad. Sci. U.S.A.">
        <title>Three genomes in the algal genus Volvox reveal the fate of a haploid sex-determining region after a transition to homothallism.</title>
        <authorList>
            <person name="Yamamoto K."/>
            <person name="Hamaji T."/>
            <person name="Kawai-Toyooka H."/>
            <person name="Matsuzaki R."/>
            <person name="Takahashi F."/>
            <person name="Nishimura Y."/>
            <person name="Kawachi M."/>
            <person name="Noguchi H."/>
            <person name="Minakuchi Y."/>
            <person name="Umen J.G."/>
            <person name="Toyoda A."/>
            <person name="Nozaki H."/>
        </authorList>
    </citation>
    <scope>NUCLEOTIDE SEQUENCE</scope>
    <source>
        <strain evidence="3">NIES-3785</strain>
        <strain evidence="2">NIES-3786</strain>
    </source>
</reference>
<dbReference type="Proteomes" id="UP000722791">
    <property type="component" value="Unassembled WGS sequence"/>
</dbReference>
<evidence type="ECO:0008006" key="5">
    <source>
        <dbReference type="Google" id="ProtNLM"/>
    </source>
</evidence>
<dbReference type="PANTHER" id="PTHR20889">
    <property type="entry name" value="PHOSPHATASE, ORPHAN 1, 2"/>
    <property type="match status" value="1"/>
</dbReference>
<evidence type="ECO:0000313" key="4">
    <source>
        <dbReference type="Proteomes" id="UP000747110"/>
    </source>
</evidence>
<dbReference type="EMBL" id="BNCQ01000049">
    <property type="protein sequence ID" value="GIM13429.1"/>
    <property type="molecule type" value="Genomic_DNA"/>
</dbReference>
<dbReference type="Pfam" id="PF06888">
    <property type="entry name" value="Put_Phosphatase"/>
    <property type="match status" value="2"/>
</dbReference>
<comment type="caution">
    <text evidence="2">The sequence shown here is derived from an EMBL/GenBank/DDBJ whole genome shotgun (WGS) entry which is preliminary data.</text>
</comment>